<evidence type="ECO:0000256" key="6">
    <source>
        <dbReference type="RuleBase" id="RU004466"/>
    </source>
</evidence>
<comment type="similarity">
    <text evidence="2 6">Belongs to the FPP/GGPP synthase family.</text>
</comment>
<dbReference type="PANTHER" id="PTHR12001:SF69">
    <property type="entry name" value="ALL TRANS-POLYPRENYL-DIPHOSPHATE SYNTHASE PDSS1"/>
    <property type="match status" value="1"/>
</dbReference>
<keyword evidence="4" id="KW-0479">Metal-binding</keyword>
<comment type="cofactor">
    <cofactor evidence="1">
        <name>Mg(2+)</name>
        <dbReference type="ChEBI" id="CHEBI:18420"/>
    </cofactor>
</comment>
<sequence length="318" mass="36651">MQRSVIDLKVYDPKDFPAYLPKLNKLYDDLFAGGKGFRAKLIRMMSSNLSLDPKAELLLGQTIEFIHNASLLHDDLIDRSHLRRGKTAAWLKYTPEYAVLAGDYLLARVMVNLSGHGNIKLVQYTAEVISDLLEGEWLQDSVVGDFFVTLEQLDRIHNLKTASLFKWCIRAPFIAQERYDEELHRVLEEMGTLLGQLFQRSDDLLDYDIRNNEGKAILGDLKSGYLNSFGAFVSKGRSRQEIDTLVKSKNLEEYYASIGGKAQFDQKLLEFDEMNKGLIQMYNHHLERLKTFLKPGEEGLIEQLRPLTEILYWRRKPS</sequence>
<protein>
    <submittedName>
        <fullName evidence="7">Octaprenyl diphosphate synthase</fullName>
    </submittedName>
</protein>
<dbReference type="RefSeq" id="WP_063243644.1">
    <property type="nucleotide sequence ID" value="NZ_CP168967.1"/>
</dbReference>
<dbReference type="Gene3D" id="1.10.600.10">
    <property type="entry name" value="Farnesyl Diphosphate Synthase"/>
    <property type="match status" value="1"/>
</dbReference>
<dbReference type="GO" id="GO:0008299">
    <property type="term" value="P:isoprenoid biosynthetic process"/>
    <property type="evidence" value="ECO:0007669"/>
    <property type="project" value="InterPro"/>
</dbReference>
<dbReference type="OrthoDB" id="5289098at2"/>
<organism evidence="7 8">
    <name type="scientific">Bdellovibrio bacteriovorus</name>
    <dbReference type="NCBI Taxonomy" id="959"/>
    <lineage>
        <taxon>Bacteria</taxon>
        <taxon>Pseudomonadati</taxon>
        <taxon>Bdellovibrionota</taxon>
        <taxon>Bdellovibrionia</taxon>
        <taxon>Bdellovibrionales</taxon>
        <taxon>Pseudobdellovibrionaceae</taxon>
        <taxon>Bdellovibrio</taxon>
    </lineage>
</organism>
<keyword evidence="3 6" id="KW-0808">Transferase</keyword>
<dbReference type="InterPro" id="IPR000092">
    <property type="entry name" value="Polyprenyl_synt"/>
</dbReference>
<evidence type="ECO:0000256" key="3">
    <source>
        <dbReference type="ARBA" id="ARBA00022679"/>
    </source>
</evidence>
<evidence type="ECO:0000256" key="1">
    <source>
        <dbReference type="ARBA" id="ARBA00001946"/>
    </source>
</evidence>
<evidence type="ECO:0000256" key="2">
    <source>
        <dbReference type="ARBA" id="ARBA00006706"/>
    </source>
</evidence>
<dbReference type="SFLD" id="SFLDS00005">
    <property type="entry name" value="Isoprenoid_Synthase_Type_I"/>
    <property type="match status" value="1"/>
</dbReference>
<evidence type="ECO:0000313" key="8">
    <source>
        <dbReference type="Proteomes" id="UP000075391"/>
    </source>
</evidence>
<name>A0A150WHT9_BDEBC</name>
<accession>A0A150WHT9</accession>
<dbReference type="Proteomes" id="UP000075391">
    <property type="component" value="Unassembled WGS sequence"/>
</dbReference>
<gene>
    <name evidence="7" type="ORF">AZI85_04415</name>
</gene>
<evidence type="ECO:0000256" key="5">
    <source>
        <dbReference type="ARBA" id="ARBA00022842"/>
    </source>
</evidence>
<proteinExistence type="inferred from homology"/>
<dbReference type="GO" id="GO:0004659">
    <property type="term" value="F:prenyltransferase activity"/>
    <property type="evidence" value="ECO:0007669"/>
    <property type="project" value="InterPro"/>
</dbReference>
<reference evidence="7 8" key="1">
    <citation type="submission" date="2016-03" db="EMBL/GenBank/DDBJ databases">
        <authorList>
            <person name="Ploux O."/>
        </authorList>
    </citation>
    <scope>NUCLEOTIDE SEQUENCE [LARGE SCALE GENOMIC DNA]</scope>
    <source>
        <strain evidence="7 8">BER2</strain>
    </source>
</reference>
<dbReference type="SUPFAM" id="SSF48576">
    <property type="entry name" value="Terpenoid synthases"/>
    <property type="match status" value="1"/>
</dbReference>
<dbReference type="InterPro" id="IPR033749">
    <property type="entry name" value="Polyprenyl_synt_CS"/>
</dbReference>
<dbReference type="PROSITE" id="PS00723">
    <property type="entry name" value="POLYPRENYL_SYNTHASE_1"/>
    <property type="match status" value="1"/>
</dbReference>
<evidence type="ECO:0000313" key="7">
    <source>
        <dbReference type="EMBL" id="KYG63281.1"/>
    </source>
</evidence>
<keyword evidence="5" id="KW-0460">Magnesium</keyword>
<evidence type="ECO:0000256" key="4">
    <source>
        <dbReference type="ARBA" id="ARBA00022723"/>
    </source>
</evidence>
<dbReference type="GO" id="GO:0046872">
    <property type="term" value="F:metal ion binding"/>
    <property type="evidence" value="ECO:0007669"/>
    <property type="project" value="UniProtKB-KW"/>
</dbReference>
<dbReference type="InterPro" id="IPR008949">
    <property type="entry name" value="Isoprenoid_synthase_dom_sf"/>
</dbReference>
<dbReference type="Pfam" id="PF00348">
    <property type="entry name" value="polyprenyl_synt"/>
    <property type="match status" value="1"/>
</dbReference>
<dbReference type="PANTHER" id="PTHR12001">
    <property type="entry name" value="GERANYLGERANYL PYROPHOSPHATE SYNTHASE"/>
    <property type="match status" value="1"/>
</dbReference>
<dbReference type="AlphaFoldDB" id="A0A150WHT9"/>
<dbReference type="EMBL" id="LUKF01000014">
    <property type="protein sequence ID" value="KYG63281.1"/>
    <property type="molecule type" value="Genomic_DNA"/>
</dbReference>
<comment type="caution">
    <text evidence="7">The sequence shown here is derived from an EMBL/GenBank/DDBJ whole genome shotgun (WGS) entry which is preliminary data.</text>
</comment>